<organism evidence="1 2">
    <name type="scientific">Pandoraea capi</name>
    <dbReference type="NCBI Taxonomy" id="2508286"/>
    <lineage>
        <taxon>Bacteria</taxon>
        <taxon>Pseudomonadati</taxon>
        <taxon>Pseudomonadota</taxon>
        <taxon>Betaproteobacteria</taxon>
        <taxon>Burkholderiales</taxon>
        <taxon>Burkholderiaceae</taxon>
        <taxon>Pandoraea</taxon>
    </lineage>
</organism>
<accession>A0ABY6W0Q2</accession>
<proteinExistence type="predicted"/>
<name>A0ABY6W0Q2_9BURK</name>
<reference evidence="1 2" key="1">
    <citation type="submission" date="2019-08" db="EMBL/GenBank/DDBJ databases">
        <authorList>
            <person name="Peeters C."/>
        </authorList>
    </citation>
    <scope>NUCLEOTIDE SEQUENCE [LARGE SCALE GENOMIC DNA]</scope>
    <source>
        <strain evidence="1 2">LMG 20602</strain>
    </source>
</reference>
<protein>
    <recommendedName>
        <fullName evidence="3">Transposase</fullName>
    </recommendedName>
</protein>
<dbReference type="RefSeq" id="WP_174981092.1">
    <property type="nucleotide sequence ID" value="NZ_CABPRV010000005.1"/>
</dbReference>
<dbReference type="EMBL" id="CABPRV010000005">
    <property type="protein sequence ID" value="VVE12310.1"/>
    <property type="molecule type" value="Genomic_DNA"/>
</dbReference>
<sequence length="48" mass="5424">MFQRLVVGPVNAVFLRYNQWTIEHKRAAWACHLSALAGAIVAKLIFNV</sequence>
<evidence type="ECO:0000313" key="1">
    <source>
        <dbReference type="EMBL" id="VVE12310.1"/>
    </source>
</evidence>
<comment type="caution">
    <text evidence="1">The sequence shown here is derived from an EMBL/GenBank/DDBJ whole genome shotgun (WGS) entry which is preliminary data.</text>
</comment>
<evidence type="ECO:0008006" key="3">
    <source>
        <dbReference type="Google" id="ProtNLM"/>
    </source>
</evidence>
<evidence type="ECO:0000313" key="2">
    <source>
        <dbReference type="Proteomes" id="UP000366065"/>
    </source>
</evidence>
<gene>
    <name evidence="1" type="ORF">PCA20602_02697</name>
</gene>
<dbReference type="Proteomes" id="UP000366065">
    <property type="component" value="Unassembled WGS sequence"/>
</dbReference>
<keyword evidence="2" id="KW-1185">Reference proteome</keyword>